<dbReference type="GeneID" id="89971454"/>
<dbReference type="GO" id="GO:1902600">
    <property type="term" value="P:proton transmembrane transport"/>
    <property type="evidence" value="ECO:0007669"/>
    <property type="project" value="InterPro"/>
</dbReference>
<feature type="compositionally biased region" description="Basic and acidic residues" evidence="7">
    <location>
        <begin position="784"/>
        <end position="799"/>
    </location>
</feature>
<feature type="transmembrane region" description="Helical" evidence="8">
    <location>
        <begin position="140"/>
        <end position="165"/>
    </location>
</feature>
<evidence type="ECO:0000256" key="4">
    <source>
        <dbReference type="ARBA" id="ARBA00022989"/>
    </source>
</evidence>
<accession>A0AAV9N8K3</accession>
<feature type="transmembrane region" description="Helical" evidence="8">
    <location>
        <begin position="77"/>
        <end position="95"/>
    </location>
</feature>
<name>A0AAV9N8K3_9EURO</name>
<sequence length="968" mass="103668">MATATITEFVTRTVNATAATATTSNRATPQGGIFEHVNPTHYDTKNPITLFIIQASLVIILTRLIHWPLALVRQPRVIAEVITGIVLGPSIMGRIDGFSTTIFPTASMPAFSLAANLGLVLFLFLVGLEVDIRFLVSNWRIALSVGALGMAIPFGLGAGIAYGLYHEFRDDPGLAPISFGVYLLFIGVAMAITAFPVLCRILTSLKLLGTPVGVIVLSAGVGNDVVGWILLALCVALVNSGAGLTALYILLVAVGYSLLVAYPIRWAFIYMLRRTGSLANGPTQSVVAITVMLVLASSFFTQVIGIHAIFGAFMIGLICPHEGGFAIKLTEKIEDLISVLFLPLYFALSGLNTNLGLLNSGITWAYVVGVCAIAFIGKIAGGTLASRLNGLVWRESLTIGCLMSCKGLVELIVLNIGLQARILSTRTFTIFVVMALITTFATTPLVVWLYPPWYQQKLELWKQGKIDWDGNRLHHDDEEDENSNFSEQNALKKTDVARKVLVYLRLDGLPSLFTMVSLFARKREDLDTLSPPSSPAATREGATFEGVMSQPQAMSSVVTLRRPLQVHGLRLMELTERESSVMRVSEIEEFASRDPVIKAFGTFGQSRDIAVGGQIAVVPDHSFSGTLLTRARDLRSDLILLPWSETGTMSEHPNLFDAKPTNPLANSAFSSLAAEVFRKAHDNCSVGVFIDKTALTAGDPPSTSSPVETRTGKPLARTVTGMSVVEQTNPTVHFKLSDSGRYRLFVLYNGSEDDLYAVKLGLQFVRNDAVDLIILNIRPSNSTNDHDHDADETDAELKPSRRGPNTRPGDFEFETLRPLPTSLNARVTFIDLDISALDAITAAIAEPSAAETIVLVGRSISASSSSSSTPGFTSLANSGIILGGGGSSSAALDTRVLGPLATHLVRAVREKALATALLVVQGRRVDDEVVGGVGPGANVNVGVNVAAGLQGAKEVKGLVRKASQLSDD</sequence>
<feature type="region of interest" description="Disordered" evidence="7">
    <location>
        <begin position="781"/>
        <end position="814"/>
    </location>
</feature>
<feature type="domain" description="Cation/H+ exchanger transmembrane" evidence="9">
    <location>
        <begin position="69"/>
        <end position="447"/>
    </location>
</feature>
<dbReference type="InterPro" id="IPR006153">
    <property type="entry name" value="Cation/H_exchanger_TM"/>
</dbReference>
<evidence type="ECO:0000313" key="10">
    <source>
        <dbReference type="EMBL" id="KAK5051608.1"/>
    </source>
</evidence>
<evidence type="ECO:0000256" key="7">
    <source>
        <dbReference type="SAM" id="MobiDB-lite"/>
    </source>
</evidence>
<dbReference type="PANTHER" id="PTHR32468">
    <property type="entry name" value="CATION/H + ANTIPORTER"/>
    <property type="match status" value="1"/>
</dbReference>
<gene>
    <name evidence="10" type="ORF">LTR84_003260</name>
</gene>
<feature type="transmembrane region" description="Helical" evidence="8">
    <location>
        <begin position="364"/>
        <end position="385"/>
    </location>
</feature>
<dbReference type="PANTHER" id="PTHR32468:SF0">
    <property type="entry name" value="K(+)_H(+) ANTIPORTER 1"/>
    <property type="match status" value="1"/>
</dbReference>
<feature type="transmembrane region" description="Helical" evidence="8">
    <location>
        <begin position="430"/>
        <end position="450"/>
    </location>
</feature>
<feature type="transmembrane region" description="Helical" evidence="8">
    <location>
        <begin position="177"/>
        <end position="202"/>
    </location>
</feature>
<dbReference type="Pfam" id="PF00999">
    <property type="entry name" value="Na_H_Exchanger"/>
    <property type="match status" value="1"/>
</dbReference>
<feature type="transmembrane region" description="Helical" evidence="8">
    <location>
        <begin position="48"/>
        <end position="65"/>
    </location>
</feature>
<dbReference type="Proteomes" id="UP001358417">
    <property type="component" value="Unassembled WGS sequence"/>
</dbReference>
<keyword evidence="5" id="KW-0406">Ion transport</keyword>
<dbReference type="RefSeq" id="XP_064705835.1">
    <property type="nucleotide sequence ID" value="XM_064846855.1"/>
</dbReference>
<dbReference type="GO" id="GO:0016020">
    <property type="term" value="C:membrane"/>
    <property type="evidence" value="ECO:0007669"/>
    <property type="project" value="UniProtKB-SubCell"/>
</dbReference>
<dbReference type="AlphaFoldDB" id="A0AAV9N8K3"/>
<feature type="transmembrane region" description="Helical" evidence="8">
    <location>
        <begin position="336"/>
        <end position="357"/>
    </location>
</feature>
<keyword evidence="4 8" id="KW-1133">Transmembrane helix</keyword>
<evidence type="ECO:0000256" key="1">
    <source>
        <dbReference type="ARBA" id="ARBA00004141"/>
    </source>
</evidence>
<proteinExistence type="predicted"/>
<keyword evidence="11" id="KW-1185">Reference proteome</keyword>
<dbReference type="EMBL" id="JAVRRD010000015">
    <property type="protein sequence ID" value="KAK5051608.1"/>
    <property type="molecule type" value="Genomic_DNA"/>
</dbReference>
<feature type="transmembrane region" description="Helical" evidence="8">
    <location>
        <begin position="244"/>
        <end position="264"/>
    </location>
</feature>
<feature type="transmembrane region" description="Helical" evidence="8">
    <location>
        <begin position="285"/>
        <end position="316"/>
    </location>
</feature>
<evidence type="ECO:0000259" key="9">
    <source>
        <dbReference type="Pfam" id="PF00999"/>
    </source>
</evidence>
<comment type="subcellular location">
    <subcellularLocation>
        <location evidence="1">Membrane</location>
        <topology evidence="1">Multi-pass membrane protein</topology>
    </subcellularLocation>
</comment>
<evidence type="ECO:0000256" key="2">
    <source>
        <dbReference type="ARBA" id="ARBA00022448"/>
    </source>
</evidence>
<organism evidence="10 11">
    <name type="scientific">Exophiala bonariae</name>
    <dbReference type="NCBI Taxonomy" id="1690606"/>
    <lineage>
        <taxon>Eukaryota</taxon>
        <taxon>Fungi</taxon>
        <taxon>Dikarya</taxon>
        <taxon>Ascomycota</taxon>
        <taxon>Pezizomycotina</taxon>
        <taxon>Eurotiomycetes</taxon>
        <taxon>Chaetothyriomycetidae</taxon>
        <taxon>Chaetothyriales</taxon>
        <taxon>Herpotrichiellaceae</taxon>
        <taxon>Exophiala</taxon>
    </lineage>
</organism>
<keyword evidence="6 8" id="KW-0472">Membrane</keyword>
<dbReference type="Gene3D" id="1.20.1530.20">
    <property type="match status" value="1"/>
</dbReference>
<dbReference type="InterPro" id="IPR038770">
    <property type="entry name" value="Na+/solute_symporter_sf"/>
</dbReference>
<evidence type="ECO:0000256" key="3">
    <source>
        <dbReference type="ARBA" id="ARBA00022692"/>
    </source>
</evidence>
<protein>
    <recommendedName>
        <fullName evidence="9">Cation/H+ exchanger transmembrane domain-containing protein</fullName>
    </recommendedName>
</protein>
<dbReference type="InterPro" id="IPR050794">
    <property type="entry name" value="CPA2_transporter"/>
</dbReference>
<comment type="caution">
    <text evidence="10">The sequence shown here is derived from an EMBL/GenBank/DDBJ whole genome shotgun (WGS) entry which is preliminary data.</text>
</comment>
<evidence type="ECO:0000256" key="6">
    <source>
        <dbReference type="ARBA" id="ARBA00023136"/>
    </source>
</evidence>
<feature type="transmembrane region" description="Helical" evidence="8">
    <location>
        <begin position="214"/>
        <end position="238"/>
    </location>
</feature>
<keyword evidence="3 8" id="KW-0812">Transmembrane</keyword>
<evidence type="ECO:0000256" key="8">
    <source>
        <dbReference type="SAM" id="Phobius"/>
    </source>
</evidence>
<evidence type="ECO:0000256" key="5">
    <source>
        <dbReference type="ARBA" id="ARBA00023065"/>
    </source>
</evidence>
<reference evidence="10 11" key="1">
    <citation type="submission" date="2023-08" db="EMBL/GenBank/DDBJ databases">
        <title>Black Yeasts Isolated from many extreme environments.</title>
        <authorList>
            <person name="Coleine C."/>
            <person name="Stajich J.E."/>
            <person name="Selbmann L."/>
        </authorList>
    </citation>
    <scope>NUCLEOTIDE SEQUENCE [LARGE SCALE GENOMIC DNA]</scope>
    <source>
        <strain evidence="10 11">CCFEE 5792</strain>
    </source>
</reference>
<keyword evidence="2" id="KW-0813">Transport</keyword>
<feature type="transmembrane region" description="Helical" evidence="8">
    <location>
        <begin position="107"/>
        <end position="128"/>
    </location>
</feature>
<evidence type="ECO:0000313" key="11">
    <source>
        <dbReference type="Proteomes" id="UP001358417"/>
    </source>
</evidence>
<dbReference type="GO" id="GO:0015297">
    <property type="term" value="F:antiporter activity"/>
    <property type="evidence" value="ECO:0007669"/>
    <property type="project" value="InterPro"/>
</dbReference>